<comment type="caution">
    <text evidence="1">The sequence shown here is derived from an EMBL/GenBank/DDBJ whole genome shotgun (WGS) entry which is preliminary data.</text>
</comment>
<accession>A0A2W7NMD6</accession>
<reference evidence="1 2" key="1">
    <citation type="submission" date="2018-06" db="EMBL/GenBank/DDBJ databases">
        <title>Genomic Encyclopedia of Archaeal and Bacterial Type Strains, Phase II (KMG-II): from individual species to whole genera.</title>
        <authorList>
            <person name="Goeker M."/>
        </authorList>
    </citation>
    <scope>NUCLEOTIDE SEQUENCE [LARGE SCALE GENOMIC DNA]</scope>
    <source>
        <strain evidence="1 2">DSM 6779</strain>
    </source>
</reference>
<keyword evidence="2" id="KW-1185">Reference proteome</keyword>
<proteinExistence type="predicted"/>
<evidence type="ECO:0000313" key="1">
    <source>
        <dbReference type="EMBL" id="PZX17824.1"/>
    </source>
</evidence>
<sequence length="132" mass="15152">GNTCQEFQRTTAAIYQQGLDINRWGCWGGYFDPSEFVHFRKRIVIEGAEALLKISIQLFGRELVMGDVYIDTTVLEKNVTFPTDSKLYRKVIAQSLIIAKREGIWHKSIRISQLRCKLGLGLLIFKSSLTWP</sequence>
<gene>
    <name evidence="1" type="ORF">LX69_01237</name>
</gene>
<evidence type="ECO:0000313" key="2">
    <source>
        <dbReference type="Proteomes" id="UP000249239"/>
    </source>
</evidence>
<protein>
    <submittedName>
        <fullName evidence="1">Uncharacterized protein</fullName>
    </submittedName>
</protein>
<dbReference type="AlphaFoldDB" id="A0A2W7NMD6"/>
<organism evidence="1 2">
    <name type="scientific">Breznakibacter xylanolyticus</name>
    <dbReference type="NCBI Taxonomy" id="990"/>
    <lineage>
        <taxon>Bacteria</taxon>
        <taxon>Pseudomonadati</taxon>
        <taxon>Bacteroidota</taxon>
        <taxon>Bacteroidia</taxon>
        <taxon>Marinilabiliales</taxon>
        <taxon>Marinilabiliaceae</taxon>
        <taxon>Breznakibacter</taxon>
    </lineage>
</organism>
<feature type="non-terminal residue" evidence="1">
    <location>
        <position position="1"/>
    </location>
</feature>
<name>A0A2W7NMD6_9BACT</name>
<dbReference type="EMBL" id="QKZK01000008">
    <property type="protein sequence ID" value="PZX17824.1"/>
    <property type="molecule type" value="Genomic_DNA"/>
</dbReference>
<dbReference type="Proteomes" id="UP000249239">
    <property type="component" value="Unassembled WGS sequence"/>
</dbReference>